<evidence type="ECO:0000256" key="1">
    <source>
        <dbReference type="SAM" id="MobiDB-lite"/>
    </source>
</evidence>
<proteinExistence type="predicted"/>
<feature type="compositionally biased region" description="Acidic residues" evidence="1">
    <location>
        <begin position="179"/>
        <end position="189"/>
    </location>
</feature>
<gene>
    <name evidence="2" type="ORF">FZC75_00125</name>
</gene>
<dbReference type="EMBL" id="VTET01000001">
    <property type="protein sequence ID" value="TYS74157.1"/>
    <property type="molecule type" value="Genomic_DNA"/>
</dbReference>
<dbReference type="InterPro" id="IPR025571">
    <property type="entry name" value="YqfQ"/>
</dbReference>
<evidence type="ECO:0008006" key="4">
    <source>
        <dbReference type="Google" id="ProtNLM"/>
    </source>
</evidence>
<dbReference type="Pfam" id="PF14181">
    <property type="entry name" value="YqfQ"/>
    <property type="match status" value="1"/>
</dbReference>
<reference evidence="2 3" key="1">
    <citation type="submission" date="2019-08" db="EMBL/GenBank/DDBJ databases">
        <title>Bacillus genomes from the desert of Cuatro Cienegas, Coahuila.</title>
        <authorList>
            <person name="Olmedo-Alvarez G."/>
        </authorList>
    </citation>
    <scope>NUCLEOTIDE SEQUENCE [LARGE SCALE GENOMIC DNA]</scope>
    <source>
        <strain evidence="2 3">CH98b_3T</strain>
    </source>
</reference>
<comment type="caution">
    <text evidence="2">The sequence shown here is derived from an EMBL/GenBank/DDBJ whole genome shotgun (WGS) entry which is preliminary data.</text>
</comment>
<feature type="region of interest" description="Disordered" evidence="1">
    <location>
        <begin position="176"/>
        <end position="239"/>
    </location>
</feature>
<evidence type="ECO:0000313" key="3">
    <source>
        <dbReference type="Proteomes" id="UP000324517"/>
    </source>
</evidence>
<evidence type="ECO:0000313" key="2">
    <source>
        <dbReference type="EMBL" id="TYS74157.1"/>
    </source>
</evidence>
<dbReference type="AlphaFoldDB" id="A0A5D4TEU8"/>
<sequence>MFFGPNRSMPPMQQPMRPSQFRMGPGPSPFMQQPQNNMFNMFNMPNSPMSNMPNQMLRNPSPFMGGAGRGMGLGGNSGGGGGGGLLAKLFGRTGARSIGNMGGLGQLANTGAGGGLGQLANAGTLQQLINPNNLTGMLGNVQKALKMAEGVMPMVQQYGPLVRNVPAMLKLYNELKNVDDDDDTDTESTEEAKTEEVESDSAAENNTKKKVKKAKPKPTATDTEPEEKPAGGSAPKLYI</sequence>
<name>A0A5D4TEU8_9BACI</name>
<accession>A0A5D4TEU8</accession>
<protein>
    <recommendedName>
        <fullName evidence="4">YqfQ-like protein</fullName>
    </recommendedName>
</protein>
<dbReference type="RefSeq" id="WP_148978039.1">
    <property type="nucleotide sequence ID" value="NZ_JBNILM010000001.1"/>
</dbReference>
<dbReference type="Proteomes" id="UP000324517">
    <property type="component" value="Unassembled WGS sequence"/>
</dbReference>
<organism evidence="2 3">
    <name type="scientific">Sutcliffiella horikoshii</name>
    <dbReference type="NCBI Taxonomy" id="79883"/>
    <lineage>
        <taxon>Bacteria</taxon>
        <taxon>Bacillati</taxon>
        <taxon>Bacillota</taxon>
        <taxon>Bacilli</taxon>
        <taxon>Bacillales</taxon>
        <taxon>Bacillaceae</taxon>
        <taxon>Sutcliffiella</taxon>
    </lineage>
</organism>
<dbReference type="OrthoDB" id="2860117at2"/>